<dbReference type="PROSITE" id="PS51379">
    <property type="entry name" value="4FE4S_FER_2"/>
    <property type="match status" value="2"/>
</dbReference>
<evidence type="ECO:0000256" key="2">
    <source>
        <dbReference type="ARBA" id="ARBA00022723"/>
    </source>
</evidence>
<dbReference type="GO" id="GO:0046872">
    <property type="term" value="F:metal ion binding"/>
    <property type="evidence" value="ECO:0007669"/>
    <property type="project" value="UniProtKB-KW"/>
</dbReference>
<dbReference type="Pfam" id="PF04015">
    <property type="entry name" value="DUF362"/>
    <property type="match status" value="1"/>
</dbReference>
<dbReference type="SUPFAM" id="SSF54862">
    <property type="entry name" value="4Fe-4S ferredoxins"/>
    <property type="match status" value="1"/>
</dbReference>
<dbReference type="GO" id="GO:0016491">
    <property type="term" value="F:oxidoreductase activity"/>
    <property type="evidence" value="ECO:0007669"/>
    <property type="project" value="UniProtKB-ARBA"/>
</dbReference>
<dbReference type="InterPro" id="IPR050157">
    <property type="entry name" value="PSI_iron-sulfur_center"/>
</dbReference>
<gene>
    <name evidence="6" type="ordered locus">Mpal_1943</name>
</gene>
<evidence type="ECO:0000256" key="1">
    <source>
        <dbReference type="ARBA" id="ARBA00022485"/>
    </source>
</evidence>
<protein>
    <recommendedName>
        <fullName evidence="5">4Fe-4S ferredoxin-type domain-containing protein</fullName>
    </recommendedName>
</protein>
<dbReference type="AlphaFoldDB" id="B8GKV1"/>
<organism evidence="6 7">
    <name type="scientific">Methanosphaerula palustris (strain ATCC BAA-1556 / DSM 19958 / E1-9c)</name>
    <dbReference type="NCBI Taxonomy" id="521011"/>
    <lineage>
        <taxon>Archaea</taxon>
        <taxon>Methanobacteriati</taxon>
        <taxon>Methanobacteriota</taxon>
        <taxon>Stenosarchaea group</taxon>
        <taxon>Methanomicrobia</taxon>
        <taxon>Methanomicrobiales</taxon>
        <taxon>Methanoregulaceae</taxon>
        <taxon>Methanosphaerula</taxon>
    </lineage>
</organism>
<keyword evidence="1" id="KW-0004">4Fe-4S</keyword>
<evidence type="ECO:0000256" key="4">
    <source>
        <dbReference type="ARBA" id="ARBA00023014"/>
    </source>
</evidence>
<keyword evidence="3" id="KW-0408">Iron</keyword>
<dbReference type="GeneID" id="7270747"/>
<name>B8GKV1_METPE</name>
<feature type="domain" description="4Fe-4S ferredoxin-type" evidence="5">
    <location>
        <begin position="315"/>
        <end position="344"/>
    </location>
</feature>
<dbReference type="PROSITE" id="PS00198">
    <property type="entry name" value="4FE4S_FER_1"/>
    <property type="match status" value="1"/>
</dbReference>
<dbReference type="PANTHER" id="PTHR24960:SF76">
    <property type="entry name" value="4FE-4S FERREDOXIN-TYPE DOMAIN-CONTAINING PROTEIN"/>
    <property type="match status" value="1"/>
</dbReference>
<proteinExistence type="predicted"/>
<reference evidence="6 7" key="1">
    <citation type="journal article" date="2015" name="Genome Announc.">
        <title>Complete Genome Sequence of Methanosphaerula palustris E1-9CT, a Hydrogenotrophic Methanogen Isolated from a Minerotrophic Fen Peatland.</title>
        <authorList>
            <person name="Cadillo-Quiroz H."/>
            <person name="Browne P."/>
            <person name="Kyrpides N."/>
            <person name="Woyke T."/>
            <person name="Goodwin L."/>
            <person name="Detter C."/>
            <person name="Yavitt J.B."/>
            <person name="Zinder S.H."/>
        </authorList>
    </citation>
    <scope>NUCLEOTIDE SEQUENCE [LARGE SCALE GENOMIC DNA]</scope>
    <source>
        <strain evidence="7">ATCC BAA-1556 / DSM 19958 / E1-9c</strain>
    </source>
</reference>
<evidence type="ECO:0000259" key="5">
    <source>
        <dbReference type="PROSITE" id="PS51379"/>
    </source>
</evidence>
<dbReference type="OrthoDB" id="2837at2157"/>
<dbReference type="Gene3D" id="3.30.70.20">
    <property type="match status" value="1"/>
</dbReference>
<keyword evidence="7" id="KW-1185">Reference proteome</keyword>
<dbReference type="eggNOG" id="arCOG02447">
    <property type="taxonomic scope" value="Archaea"/>
</dbReference>
<dbReference type="RefSeq" id="WP_012618566.1">
    <property type="nucleotide sequence ID" value="NC_011832.1"/>
</dbReference>
<dbReference type="Proteomes" id="UP000002457">
    <property type="component" value="Chromosome"/>
</dbReference>
<dbReference type="InterPro" id="IPR007160">
    <property type="entry name" value="DUF362"/>
</dbReference>
<dbReference type="HOGENOM" id="CLU_058393_1_0_2"/>
<feature type="domain" description="4Fe-4S ferredoxin-type" evidence="5">
    <location>
        <begin position="345"/>
        <end position="374"/>
    </location>
</feature>
<dbReference type="Pfam" id="PF12838">
    <property type="entry name" value="Fer4_7"/>
    <property type="match status" value="1"/>
</dbReference>
<keyword evidence="2" id="KW-0479">Metal-binding</keyword>
<dbReference type="InterPro" id="IPR017900">
    <property type="entry name" value="4Fe4S_Fe_S_CS"/>
</dbReference>
<sequence>MASYTVSLTPCQSYDLDEVRAALTTVLEPLGGLAAFVHPGDRVLIKLNLLSSYDPSAAVTTNPALVRAVVEQVYQIGAIPLVGDSPGGRNTPASYRALLKRTGIAQVIEETGCESIFFDDQTVDRSSDQAKTFRRFTVAAVVDQVDVVITLPKLKTHQLTGMTGAVKVLYGFIPGVKKAAYHLHTGNNIAQFAELLLDLHQVVPPTLVIMDAVVGMEGNGPSHGTPRAIGLLFAGTSSPAIDFVAASVIGFDPLCLPTVKEAADRGVGPSSFDQIAIAGPDPALFTIADFKMPSSMSLARVPPFVLSCARRVLGTRPVVDRARCTRCGTCRDNCPPEAITMKVGDYPMIDQSRCIACFCCQELCPAGAIEVKKPLLRRLIERA</sequence>
<accession>B8GKV1</accession>
<dbReference type="KEGG" id="mpl:Mpal_1943"/>
<evidence type="ECO:0000256" key="3">
    <source>
        <dbReference type="ARBA" id="ARBA00023004"/>
    </source>
</evidence>
<dbReference type="EMBL" id="CP001338">
    <property type="protein sequence ID" value="ACL17247.1"/>
    <property type="molecule type" value="Genomic_DNA"/>
</dbReference>
<evidence type="ECO:0000313" key="6">
    <source>
        <dbReference type="EMBL" id="ACL17247.1"/>
    </source>
</evidence>
<evidence type="ECO:0000313" key="7">
    <source>
        <dbReference type="Proteomes" id="UP000002457"/>
    </source>
</evidence>
<dbReference type="InterPro" id="IPR017896">
    <property type="entry name" value="4Fe4S_Fe-S-bd"/>
</dbReference>
<keyword evidence="4" id="KW-0411">Iron-sulfur</keyword>
<dbReference type="GO" id="GO:0051539">
    <property type="term" value="F:4 iron, 4 sulfur cluster binding"/>
    <property type="evidence" value="ECO:0007669"/>
    <property type="project" value="UniProtKB-KW"/>
</dbReference>
<dbReference type="STRING" id="521011.Mpal_1943"/>
<dbReference type="PANTHER" id="PTHR24960">
    <property type="entry name" value="PHOTOSYSTEM I IRON-SULFUR CENTER-RELATED"/>
    <property type="match status" value="1"/>
</dbReference>